<dbReference type="InterPro" id="IPR023780">
    <property type="entry name" value="Chromo_domain"/>
</dbReference>
<comment type="caution">
    <text evidence="10">The sequence shown here is derived from an EMBL/GenBank/DDBJ whole genome shotgun (WGS) entry which is preliminary data.</text>
</comment>
<feature type="compositionally biased region" description="Polar residues" evidence="7">
    <location>
        <begin position="17"/>
        <end position="29"/>
    </location>
</feature>
<dbReference type="InterPro" id="IPR027417">
    <property type="entry name" value="P-loop_NTPase"/>
</dbReference>
<dbReference type="InterPro" id="IPR003439">
    <property type="entry name" value="ABC_transporter-like_ATP-bd"/>
</dbReference>
<organism evidence="10 11">
    <name type="scientific">Starmerella bacillaris</name>
    <name type="common">Yeast</name>
    <name type="synonym">Candida zemplinina</name>
    <dbReference type="NCBI Taxonomy" id="1247836"/>
    <lineage>
        <taxon>Eukaryota</taxon>
        <taxon>Fungi</taxon>
        <taxon>Dikarya</taxon>
        <taxon>Ascomycota</taxon>
        <taxon>Saccharomycotina</taxon>
        <taxon>Dipodascomycetes</taxon>
        <taxon>Dipodascales</taxon>
        <taxon>Trichomonascaceae</taxon>
        <taxon>Starmerella</taxon>
    </lineage>
</organism>
<dbReference type="SUPFAM" id="SSF48371">
    <property type="entry name" value="ARM repeat"/>
    <property type="match status" value="1"/>
</dbReference>
<evidence type="ECO:0000256" key="6">
    <source>
        <dbReference type="ARBA" id="ARBA00022840"/>
    </source>
</evidence>
<dbReference type="Proteomes" id="UP001362899">
    <property type="component" value="Unassembled WGS sequence"/>
</dbReference>
<dbReference type="FunFam" id="2.40.50.990:FF:000002">
    <property type="entry name" value="mRNA export factor elf1"/>
    <property type="match status" value="1"/>
</dbReference>
<evidence type="ECO:0000259" key="9">
    <source>
        <dbReference type="PROSITE" id="PS50893"/>
    </source>
</evidence>
<comment type="similarity">
    <text evidence="2">Belongs to the ABC transporter superfamily. ABCF family. EF3 subfamily.</text>
</comment>
<evidence type="ECO:0000256" key="1">
    <source>
        <dbReference type="ARBA" id="ARBA00004496"/>
    </source>
</evidence>
<dbReference type="PANTHER" id="PTHR19211">
    <property type="entry name" value="ATP-BINDING TRANSPORT PROTEIN-RELATED"/>
    <property type="match status" value="1"/>
</dbReference>
<comment type="subcellular location">
    <subcellularLocation>
        <location evidence="1">Cytoplasm</location>
    </subcellularLocation>
</comment>
<keyword evidence="6" id="KW-0067">ATP-binding</keyword>
<dbReference type="PANTHER" id="PTHR19211:SF14">
    <property type="entry name" value="ATP-BINDING CASSETTE SUB-FAMILY F MEMBER 1"/>
    <property type="match status" value="1"/>
</dbReference>
<dbReference type="InterPro" id="IPR000953">
    <property type="entry name" value="Chromo/chromo_shadow_dom"/>
</dbReference>
<feature type="domain" description="ABC transporter" evidence="9">
    <location>
        <begin position="479"/>
        <end position="694"/>
    </location>
</feature>
<dbReference type="Gene3D" id="1.25.10.10">
    <property type="entry name" value="Leucine-rich Repeat Variant"/>
    <property type="match status" value="1"/>
</dbReference>
<evidence type="ECO:0000259" key="8">
    <source>
        <dbReference type="PROSITE" id="PS50013"/>
    </source>
</evidence>
<dbReference type="InterPro" id="IPR050611">
    <property type="entry name" value="ABCF"/>
</dbReference>
<dbReference type="Pfam" id="PF24984">
    <property type="entry name" value="HEAT_EF3_GNC1"/>
    <property type="match status" value="1"/>
</dbReference>
<reference evidence="10 11" key="1">
    <citation type="journal article" date="2023" name="Elife">
        <title>Identification of key yeast species and microbe-microbe interactions impacting larval growth of Drosophila in the wild.</title>
        <authorList>
            <person name="Mure A."/>
            <person name="Sugiura Y."/>
            <person name="Maeda R."/>
            <person name="Honda K."/>
            <person name="Sakurai N."/>
            <person name="Takahashi Y."/>
            <person name="Watada M."/>
            <person name="Katoh T."/>
            <person name="Gotoh A."/>
            <person name="Gotoh Y."/>
            <person name="Taniguchi I."/>
            <person name="Nakamura K."/>
            <person name="Hayashi T."/>
            <person name="Katayama T."/>
            <person name="Uemura T."/>
            <person name="Hattori Y."/>
        </authorList>
    </citation>
    <scope>NUCLEOTIDE SEQUENCE [LARGE SCALE GENOMIC DNA]</scope>
    <source>
        <strain evidence="10 11">SB-73</strain>
    </source>
</reference>
<dbReference type="EMBL" id="BTGC01000003">
    <property type="protein sequence ID" value="GMM50328.1"/>
    <property type="molecule type" value="Genomic_DNA"/>
</dbReference>
<dbReference type="InterPro" id="IPR047038">
    <property type="entry name" value="eEF3_chromodomain-like_sf"/>
</dbReference>
<dbReference type="Gene3D" id="2.40.50.990">
    <property type="match status" value="1"/>
</dbReference>
<feature type="compositionally biased region" description="Basic and acidic residues" evidence="7">
    <location>
        <begin position="1059"/>
        <end position="1068"/>
    </location>
</feature>
<evidence type="ECO:0000256" key="2">
    <source>
        <dbReference type="ARBA" id="ARBA00011054"/>
    </source>
</evidence>
<evidence type="ECO:0000313" key="11">
    <source>
        <dbReference type="Proteomes" id="UP001362899"/>
    </source>
</evidence>
<feature type="compositionally biased region" description="Low complexity" evidence="7">
    <location>
        <begin position="30"/>
        <end position="53"/>
    </location>
</feature>
<feature type="compositionally biased region" description="Basic and acidic residues" evidence="7">
    <location>
        <begin position="1039"/>
        <end position="1050"/>
    </location>
</feature>
<dbReference type="Pfam" id="PF00005">
    <property type="entry name" value="ABC_tran"/>
    <property type="match status" value="2"/>
</dbReference>
<proteinExistence type="inferred from homology"/>
<dbReference type="SUPFAM" id="SSF52540">
    <property type="entry name" value="P-loop containing nucleoside triphosphate hydrolases"/>
    <property type="match status" value="2"/>
</dbReference>
<dbReference type="FunFam" id="3.40.50.300:FF:000193">
    <property type="entry name" value="Probable Elongation factor 3"/>
    <property type="match status" value="1"/>
</dbReference>
<keyword evidence="11" id="KW-1185">Reference proteome</keyword>
<feature type="domain" description="Chromo" evidence="8">
    <location>
        <begin position="849"/>
        <end position="910"/>
    </location>
</feature>
<dbReference type="AlphaFoldDB" id="A0AAV5RFV6"/>
<evidence type="ECO:0000256" key="7">
    <source>
        <dbReference type="SAM" id="MobiDB-lite"/>
    </source>
</evidence>
<keyword evidence="4" id="KW-0677">Repeat</keyword>
<dbReference type="Pfam" id="PF00385">
    <property type="entry name" value="Chromo"/>
    <property type="match status" value="1"/>
</dbReference>
<feature type="region of interest" description="Disordered" evidence="7">
    <location>
        <begin position="1"/>
        <end position="53"/>
    </location>
</feature>
<dbReference type="CDD" id="cd18626">
    <property type="entry name" value="CD_eEF3"/>
    <property type="match status" value="1"/>
</dbReference>
<dbReference type="Pfam" id="PF24987">
    <property type="entry name" value="HEAT_EF3_N"/>
    <property type="match status" value="1"/>
</dbReference>
<evidence type="ECO:0000313" key="10">
    <source>
        <dbReference type="EMBL" id="GMM50328.1"/>
    </source>
</evidence>
<dbReference type="Gene3D" id="3.40.50.300">
    <property type="entry name" value="P-loop containing nucleotide triphosphate hydrolases"/>
    <property type="match status" value="2"/>
</dbReference>
<dbReference type="GO" id="GO:0005524">
    <property type="term" value="F:ATP binding"/>
    <property type="evidence" value="ECO:0007669"/>
    <property type="project" value="UniProtKB-KW"/>
</dbReference>
<dbReference type="InterPro" id="IPR003593">
    <property type="entry name" value="AAA+_ATPase"/>
</dbReference>
<dbReference type="PROSITE" id="PS50893">
    <property type="entry name" value="ABC_TRANSPORTER_2"/>
    <property type="match status" value="2"/>
</dbReference>
<dbReference type="CDD" id="cd03221">
    <property type="entry name" value="ABCF_EF-3"/>
    <property type="match status" value="1"/>
</dbReference>
<sequence>MPPKREKFVPFEFEPRNASSFTPRATSLANSVNSSKVPSPSLSTQSSTQSTPFSSTLDLQNLLNAIEKATGSSPLRNQFQELSSVEDGSQMIAAVDNTVNAISEPQQISDFKVIDGINALLKVKKRSVVRESALLLIAKLANKFNQDPWGPAFVLPLLPTALFTFVDKEASVINAAKNAVRSLQDMCTPEVLVSRYLNTIFDVLETGSTKPATKVAALQCIDFVCEQCPSDWIEQQFVRGIPILTAQLHDFKPEVAKQARKTTIGFMQKLDNQDVVPRTEVIVDALTDPGKVQNCIKTLSSVTFVAEVTEPCLAVLVPILVRALTVFSSQDSLRLAVIVTENLTRLVHNPFEVSRYVPFLLPGVKQTVETASLPEVRNMATKALAVLESALNSENQSDRQIRISSEEAIDIIPATIPKEVQTLAADVIKVSVNTREFDVLRKCLTHVVKFDTETANKQVLHFENMFADTRIEETDEDGIEVVNARFSLAYGGRMLLNKATLRLFKGHRYGLCGRNGCGKSTLLRSIANGKLEGFPDQSEVRTCFVEHKLQGADADLDIVTFISNDPEIHADRDAIANTLKEVGFNDDRLQQSVGSLSGGWKMKLELARAMLMNADVLLLDEPTNHLDVANVKWLQDYLTTHTDITSLIVSHDSGFLDAVCTDIIHYENKRLAYYKGNLSEFVKVRPEGMAYYTLTDSVVKMHFPAPGILTGVRSNTRAIARMTDITFKYPGAAKNSLENVSCSVSLSSRITVIGPNGAGKSTLIKLLTGELVPDTGKVEKHPNLRIGYIAQHAFQHVEKHKEKTANQYLQWRYQNGDDREIHLKQTRLFSDEEKAIMERPQKIDDGRERVLEAIIGRQKLKKSFQYEVQWKGMLPKHNSWMAREDLVERGFGKLVQEFDDHEASREGLGYRELVPPVIRKHFEDVGLDGDVADYTPLGSLSGGQLVKVVIAGATWNNPHLLVLDEPTNYLDRDSLGGLAMAIKEWNGGVILISHNTEFLGAMEAEQWLVDNGTLVTKNSNGDVTDANAEKKAPKLTGAKSRDNDSPADIKIRKKKKKLTRNEMKEREARRRLRYIEWLNSPKGTPKPVDTDDEEE</sequence>
<dbReference type="SMART" id="SM00298">
    <property type="entry name" value="CHROMO"/>
    <property type="match status" value="1"/>
</dbReference>
<feature type="domain" description="ABC transporter" evidence="9">
    <location>
        <begin position="720"/>
        <end position="1036"/>
    </location>
</feature>
<evidence type="ECO:0000256" key="5">
    <source>
        <dbReference type="ARBA" id="ARBA00022741"/>
    </source>
</evidence>
<gene>
    <name evidence="10" type="ORF">DASB73_012860</name>
</gene>
<name>A0AAV5RFV6_STABA</name>
<dbReference type="GO" id="GO:0005737">
    <property type="term" value="C:cytoplasm"/>
    <property type="evidence" value="ECO:0007669"/>
    <property type="project" value="UniProtKB-SubCell"/>
</dbReference>
<feature type="region of interest" description="Disordered" evidence="7">
    <location>
        <begin position="1018"/>
        <end position="1095"/>
    </location>
</feature>
<keyword evidence="3" id="KW-0963">Cytoplasm</keyword>
<keyword evidence="5" id="KW-0547">Nucleotide-binding</keyword>
<accession>A0AAV5RFV6</accession>
<dbReference type="GO" id="GO:0006412">
    <property type="term" value="P:translation"/>
    <property type="evidence" value="ECO:0007669"/>
    <property type="project" value="UniProtKB-ARBA"/>
</dbReference>
<dbReference type="InterPro" id="IPR015688">
    <property type="entry name" value="eEF3_ABC2_chromodomain-like"/>
</dbReference>
<dbReference type="PROSITE" id="PS00211">
    <property type="entry name" value="ABC_TRANSPORTER_1"/>
    <property type="match status" value="2"/>
</dbReference>
<dbReference type="InterPro" id="IPR017871">
    <property type="entry name" value="ABC_transporter-like_CS"/>
</dbReference>
<dbReference type="InterPro" id="IPR016024">
    <property type="entry name" value="ARM-type_fold"/>
</dbReference>
<dbReference type="InterPro" id="IPR011989">
    <property type="entry name" value="ARM-like"/>
</dbReference>
<dbReference type="SMART" id="SM00382">
    <property type="entry name" value="AAA"/>
    <property type="match status" value="2"/>
</dbReference>
<evidence type="ECO:0000256" key="3">
    <source>
        <dbReference type="ARBA" id="ARBA00022490"/>
    </source>
</evidence>
<feature type="compositionally biased region" description="Basic and acidic residues" evidence="7">
    <location>
        <begin position="1"/>
        <end position="15"/>
    </location>
</feature>
<dbReference type="GO" id="GO:0016887">
    <property type="term" value="F:ATP hydrolysis activity"/>
    <property type="evidence" value="ECO:0007669"/>
    <property type="project" value="InterPro"/>
</dbReference>
<protein>
    <submittedName>
        <fullName evidence="10">New1 protein</fullName>
    </submittedName>
</protein>
<evidence type="ECO:0000256" key="4">
    <source>
        <dbReference type="ARBA" id="ARBA00022737"/>
    </source>
</evidence>
<dbReference type="PROSITE" id="PS50013">
    <property type="entry name" value="CHROMO_2"/>
    <property type="match status" value="1"/>
</dbReference>